<name>A0A418MYT8_9ACTN</name>
<dbReference type="PANTHER" id="PTHR36435:SF1">
    <property type="entry name" value="CAAX AMINO TERMINAL PROTEASE FAMILY PROTEIN"/>
    <property type="match status" value="1"/>
</dbReference>
<evidence type="ECO:0000259" key="2">
    <source>
        <dbReference type="Pfam" id="PF02517"/>
    </source>
</evidence>
<dbReference type="AlphaFoldDB" id="A0A418MYT8"/>
<dbReference type="EMBL" id="QXEC01000003">
    <property type="protein sequence ID" value="RIV40382.1"/>
    <property type="molecule type" value="Genomic_DNA"/>
</dbReference>
<keyword evidence="4" id="KW-1185">Reference proteome</keyword>
<dbReference type="OrthoDB" id="2680086at2"/>
<dbReference type="PANTHER" id="PTHR36435">
    <property type="entry name" value="SLR1288 PROTEIN"/>
    <property type="match status" value="1"/>
</dbReference>
<reference evidence="3 4" key="1">
    <citation type="submission" date="2018-08" db="EMBL/GenBank/DDBJ databases">
        <title>Jishengella sp. nov., isolated from a root of Azadirachta indica A. Juss. var. siamensis Valenton.</title>
        <authorList>
            <person name="Kuncharoen N."/>
            <person name="Tanasupawat S."/>
            <person name="Kudo T."/>
            <person name="Ohkuma M."/>
        </authorList>
    </citation>
    <scope>NUCLEOTIDE SEQUENCE [LARGE SCALE GENOMIC DNA]</scope>
    <source>
        <strain evidence="3 4">AZ1-13</strain>
    </source>
</reference>
<sequence>MLIAAPWLVAAELTGQPEGPDGIPSFGPIADTAYLLLGLAALIPVVLLAARWVQARPAGTVSSVTGRLRWRWLAICLLVALPTVTLMIGGFLGLLTLTGDGSDADPEGSGWVGVRTFAISMAMLLALVPLQAAAEEYLCRGWLLQATGAYLRSPWLAIVPQALVFAALHGWGTRWGFADLVFFGLVTGWLTIRTGGLEAAIGLHVVNNLVALGLAAATGELASEVTAADAPWQLLAVDLVVVTGYALVVARLAARRRLADTVPA</sequence>
<organism evidence="3 4">
    <name type="scientific">Micromonospora radicis</name>
    <dbReference type="NCBI Taxonomy" id="1894971"/>
    <lineage>
        <taxon>Bacteria</taxon>
        <taxon>Bacillati</taxon>
        <taxon>Actinomycetota</taxon>
        <taxon>Actinomycetes</taxon>
        <taxon>Micromonosporales</taxon>
        <taxon>Micromonosporaceae</taxon>
        <taxon>Micromonospora</taxon>
    </lineage>
</organism>
<feature type="transmembrane region" description="Helical" evidence="1">
    <location>
        <begin position="175"/>
        <end position="192"/>
    </location>
</feature>
<keyword evidence="1" id="KW-0472">Membrane</keyword>
<keyword evidence="3" id="KW-0482">Metalloprotease</keyword>
<feature type="domain" description="CAAX prenyl protease 2/Lysostaphin resistance protein A-like" evidence="2">
    <location>
        <begin position="121"/>
        <end position="210"/>
    </location>
</feature>
<dbReference type="InterPro" id="IPR052710">
    <property type="entry name" value="CAAX_protease"/>
</dbReference>
<keyword evidence="3" id="KW-0645">Protease</keyword>
<gene>
    <name evidence="3" type="ORF">D2L64_04985</name>
</gene>
<dbReference type="GO" id="GO:0004175">
    <property type="term" value="F:endopeptidase activity"/>
    <property type="evidence" value="ECO:0007669"/>
    <property type="project" value="UniProtKB-ARBA"/>
</dbReference>
<keyword evidence="1" id="KW-1133">Transmembrane helix</keyword>
<dbReference type="GO" id="GO:0008237">
    <property type="term" value="F:metallopeptidase activity"/>
    <property type="evidence" value="ECO:0007669"/>
    <property type="project" value="UniProtKB-KW"/>
</dbReference>
<dbReference type="GO" id="GO:0006508">
    <property type="term" value="P:proteolysis"/>
    <property type="evidence" value="ECO:0007669"/>
    <property type="project" value="UniProtKB-KW"/>
</dbReference>
<keyword evidence="1" id="KW-0812">Transmembrane</keyword>
<evidence type="ECO:0000313" key="3">
    <source>
        <dbReference type="EMBL" id="RIV40382.1"/>
    </source>
</evidence>
<dbReference type="InterPro" id="IPR003675">
    <property type="entry name" value="Rce1/LyrA-like_dom"/>
</dbReference>
<feature type="transmembrane region" description="Helical" evidence="1">
    <location>
        <begin position="199"/>
        <end position="218"/>
    </location>
</feature>
<evidence type="ECO:0000256" key="1">
    <source>
        <dbReference type="SAM" id="Phobius"/>
    </source>
</evidence>
<protein>
    <submittedName>
        <fullName evidence="3">CPBP family intramembrane metalloprotease</fullName>
    </submittedName>
</protein>
<accession>A0A418MYT8</accession>
<dbReference type="Pfam" id="PF02517">
    <property type="entry name" value="Rce1-like"/>
    <property type="match status" value="1"/>
</dbReference>
<feature type="transmembrane region" description="Helical" evidence="1">
    <location>
        <begin position="73"/>
        <end position="97"/>
    </location>
</feature>
<dbReference type="GO" id="GO:0080120">
    <property type="term" value="P:CAAX-box protein maturation"/>
    <property type="evidence" value="ECO:0007669"/>
    <property type="project" value="UniProtKB-ARBA"/>
</dbReference>
<evidence type="ECO:0000313" key="4">
    <source>
        <dbReference type="Proteomes" id="UP000283832"/>
    </source>
</evidence>
<keyword evidence="3" id="KW-0378">Hydrolase</keyword>
<feature type="transmembrane region" description="Helical" evidence="1">
    <location>
        <begin position="109"/>
        <end position="128"/>
    </location>
</feature>
<proteinExistence type="predicted"/>
<feature type="transmembrane region" description="Helical" evidence="1">
    <location>
        <begin position="149"/>
        <end position="169"/>
    </location>
</feature>
<comment type="caution">
    <text evidence="3">The sequence shown here is derived from an EMBL/GenBank/DDBJ whole genome shotgun (WGS) entry which is preliminary data.</text>
</comment>
<feature type="transmembrane region" description="Helical" evidence="1">
    <location>
        <begin position="230"/>
        <end position="250"/>
    </location>
</feature>
<dbReference type="Proteomes" id="UP000283832">
    <property type="component" value="Unassembled WGS sequence"/>
</dbReference>
<feature type="transmembrane region" description="Helical" evidence="1">
    <location>
        <begin position="34"/>
        <end position="53"/>
    </location>
</feature>